<dbReference type="EMBL" id="CP092621">
    <property type="protein sequence ID" value="UMM20453.1"/>
    <property type="molecule type" value="Genomic_DNA"/>
</dbReference>
<reference evidence="1 2" key="1">
    <citation type="submission" date="2022-04" db="EMBL/GenBank/DDBJ databases">
        <title>Chromosome-level reference genomes for two strains of Caenorhabditis briggsae: an improved platform for comparative genomics.</title>
        <authorList>
            <person name="Stevens L."/>
            <person name="Andersen E."/>
        </authorList>
    </citation>
    <scope>NUCLEOTIDE SEQUENCE [LARGE SCALE GENOMIC DNA]</scope>
    <source>
        <strain evidence="1">VX34</strain>
        <tissue evidence="1">Whole-organism</tissue>
    </source>
</reference>
<evidence type="ECO:0000313" key="2">
    <source>
        <dbReference type="Proteomes" id="UP000829354"/>
    </source>
</evidence>
<dbReference type="Proteomes" id="UP000829354">
    <property type="component" value="Chromosome II"/>
</dbReference>
<accession>A0AAE9J9M8</accession>
<keyword evidence="2" id="KW-1185">Reference proteome</keyword>
<name>A0AAE9J9M8_CAEBR</name>
<proteinExistence type="predicted"/>
<evidence type="ECO:0000313" key="1">
    <source>
        <dbReference type="EMBL" id="UMM20453.1"/>
    </source>
</evidence>
<sequence>MTSCVEVSVLYFFEKYSDKFIIPEQQNDQINEKMPPSVRPVNGEMEIPVKVESIEEEENNMQLIVFDVIQEDVPQDTEARI</sequence>
<gene>
    <name evidence="1" type="ORF">L5515_015724</name>
</gene>
<organism evidence="1 2">
    <name type="scientific">Caenorhabditis briggsae</name>
    <dbReference type="NCBI Taxonomy" id="6238"/>
    <lineage>
        <taxon>Eukaryota</taxon>
        <taxon>Metazoa</taxon>
        <taxon>Ecdysozoa</taxon>
        <taxon>Nematoda</taxon>
        <taxon>Chromadorea</taxon>
        <taxon>Rhabditida</taxon>
        <taxon>Rhabditina</taxon>
        <taxon>Rhabditomorpha</taxon>
        <taxon>Rhabditoidea</taxon>
        <taxon>Rhabditidae</taxon>
        <taxon>Peloderinae</taxon>
        <taxon>Caenorhabditis</taxon>
    </lineage>
</organism>
<dbReference type="AlphaFoldDB" id="A0AAE9J9M8"/>
<protein>
    <submittedName>
        <fullName evidence="1">Uncharacterized protein</fullName>
    </submittedName>
</protein>